<reference evidence="1 2" key="1">
    <citation type="submission" date="2011-02" db="EMBL/GenBank/DDBJ databases">
        <title>The Genome Sequence of Sphaeroforma arctica JP610.</title>
        <authorList>
            <consortium name="The Broad Institute Genome Sequencing Platform"/>
            <person name="Russ C."/>
            <person name="Cuomo C."/>
            <person name="Young S.K."/>
            <person name="Zeng Q."/>
            <person name="Gargeya S."/>
            <person name="Alvarado L."/>
            <person name="Berlin A."/>
            <person name="Chapman S.B."/>
            <person name="Chen Z."/>
            <person name="Freedman E."/>
            <person name="Gellesch M."/>
            <person name="Goldberg J."/>
            <person name="Griggs A."/>
            <person name="Gujja S."/>
            <person name="Heilman E."/>
            <person name="Heiman D."/>
            <person name="Howarth C."/>
            <person name="Mehta T."/>
            <person name="Neiman D."/>
            <person name="Pearson M."/>
            <person name="Roberts A."/>
            <person name="Saif S."/>
            <person name="Shea T."/>
            <person name="Shenoy N."/>
            <person name="Sisk P."/>
            <person name="Stolte C."/>
            <person name="Sykes S."/>
            <person name="White J."/>
            <person name="Yandava C."/>
            <person name="Burger G."/>
            <person name="Gray M.W."/>
            <person name="Holland P.W.H."/>
            <person name="King N."/>
            <person name="Lang F.B.F."/>
            <person name="Roger A.J."/>
            <person name="Ruiz-Trillo I."/>
            <person name="Haas B."/>
            <person name="Nusbaum C."/>
            <person name="Birren B."/>
        </authorList>
    </citation>
    <scope>NUCLEOTIDE SEQUENCE [LARGE SCALE GENOMIC DNA]</scope>
    <source>
        <strain evidence="1 2">JP610</strain>
    </source>
</reference>
<dbReference type="GeneID" id="25913640"/>
<dbReference type="EMBL" id="KQ244529">
    <property type="protein sequence ID" value="KNC74313.1"/>
    <property type="molecule type" value="Genomic_DNA"/>
</dbReference>
<dbReference type="RefSeq" id="XP_014148215.1">
    <property type="nucleotide sequence ID" value="XM_014292740.1"/>
</dbReference>
<evidence type="ECO:0000313" key="1">
    <source>
        <dbReference type="EMBL" id="KNC74313.1"/>
    </source>
</evidence>
<sequence length="115" mass="12122">MDRGRSGGLGGASTAQSNVGYSVHPAASSMLETAERLAKAYAREPEKVKCMLQNLQTYGVWVIIAHFLFKLMDRQAAESAANSTAGLFDLAGMTDSGSSDQALGVRLGKLVDAVK</sequence>
<organism evidence="1 2">
    <name type="scientific">Sphaeroforma arctica JP610</name>
    <dbReference type="NCBI Taxonomy" id="667725"/>
    <lineage>
        <taxon>Eukaryota</taxon>
        <taxon>Ichthyosporea</taxon>
        <taxon>Ichthyophonida</taxon>
        <taxon>Sphaeroforma</taxon>
    </lineage>
</organism>
<name>A0A0L0FE20_9EUKA</name>
<proteinExistence type="predicted"/>
<gene>
    <name evidence="1" type="ORF">SARC_13136</name>
</gene>
<feature type="non-terminal residue" evidence="1">
    <location>
        <position position="115"/>
    </location>
</feature>
<dbReference type="AlphaFoldDB" id="A0A0L0FE20"/>
<evidence type="ECO:0000313" key="2">
    <source>
        <dbReference type="Proteomes" id="UP000054560"/>
    </source>
</evidence>
<accession>A0A0L0FE20</accession>
<protein>
    <submittedName>
        <fullName evidence="1">Uncharacterized protein</fullName>
    </submittedName>
</protein>
<dbReference type="Proteomes" id="UP000054560">
    <property type="component" value="Unassembled WGS sequence"/>
</dbReference>
<keyword evidence="2" id="KW-1185">Reference proteome</keyword>